<evidence type="ECO:0000256" key="1">
    <source>
        <dbReference type="ARBA" id="ARBA00004651"/>
    </source>
</evidence>
<accession>A0A6G4X2F2</accession>
<dbReference type="Proteomes" id="UP000477722">
    <property type="component" value="Unassembled WGS sequence"/>
</dbReference>
<sequence>MPPVSGVFRPRLLALCALLAAAVVGLFCWGLSFGDFPIAVTDVVRALFGSADPGTELVVRELRLPRALVGLLAGIAFGVSGGLFQTLTRNPLASPDMIGLTQGAGTAVVAGIVLGWDGGLGTQTLGLLGALTTALLVYVLAWRRGTTGYRIILVGIGIAWICTSATDYLVARGGRFQAQAALGWLVGNLNNRTWTHVTPLAVAMAVLLPTALLLGRLLRTVQLGHDVATGLGTRVQTVHLAVLLTGVGLVAFATAAAGPVAFVALAAPQIAQRLAGTAWPPPVAAGLTGAAMVLGSDLIARTLISGTELPVGVVTGVLGAPVLLWLLVRANRAGSGG</sequence>
<evidence type="ECO:0000256" key="8">
    <source>
        <dbReference type="SAM" id="Phobius"/>
    </source>
</evidence>
<comment type="caution">
    <text evidence="9">The sequence shown here is derived from an EMBL/GenBank/DDBJ whole genome shotgun (WGS) entry which is preliminary data.</text>
</comment>
<proteinExistence type="inferred from homology"/>
<feature type="transmembrane region" description="Helical" evidence="8">
    <location>
        <begin position="311"/>
        <end position="328"/>
    </location>
</feature>
<dbReference type="PANTHER" id="PTHR30472:SF24">
    <property type="entry name" value="FERRIC ENTEROBACTIN TRANSPORT SYSTEM PERMEASE PROTEIN FEPG"/>
    <property type="match status" value="1"/>
</dbReference>
<dbReference type="CDD" id="cd06550">
    <property type="entry name" value="TM_ABC_iron-siderophores_like"/>
    <property type="match status" value="1"/>
</dbReference>
<dbReference type="Gene3D" id="1.10.3470.10">
    <property type="entry name" value="ABC transporter involved in vitamin B12 uptake, BtuC"/>
    <property type="match status" value="1"/>
</dbReference>
<dbReference type="GO" id="GO:0022857">
    <property type="term" value="F:transmembrane transporter activity"/>
    <property type="evidence" value="ECO:0007669"/>
    <property type="project" value="InterPro"/>
</dbReference>
<dbReference type="Pfam" id="PF01032">
    <property type="entry name" value="FecCD"/>
    <property type="match status" value="1"/>
</dbReference>
<keyword evidence="7 8" id="KW-0472">Membrane</keyword>
<feature type="transmembrane region" description="Helical" evidence="8">
    <location>
        <begin position="122"/>
        <end position="141"/>
    </location>
</feature>
<gene>
    <name evidence="9" type="ORF">G5C65_22400</name>
</gene>
<dbReference type="AlphaFoldDB" id="A0A6G4X2F2"/>
<organism evidence="9 10">
    <name type="scientific">Streptomyces boncukensis</name>
    <dbReference type="NCBI Taxonomy" id="2711219"/>
    <lineage>
        <taxon>Bacteria</taxon>
        <taxon>Bacillati</taxon>
        <taxon>Actinomycetota</taxon>
        <taxon>Actinomycetes</taxon>
        <taxon>Kitasatosporales</taxon>
        <taxon>Streptomycetaceae</taxon>
        <taxon>Streptomyces</taxon>
    </lineage>
</organism>
<protein>
    <submittedName>
        <fullName evidence="9">Iron chelate uptake ABC transporter family permease subunit</fullName>
    </submittedName>
</protein>
<comment type="similarity">
    <text evidence="2">Belongs to the binding-protein-dependent transport system permease family. FecCD subfamily.</text>
</comment>
<evidence type="ECO:0000256" key="7">
    <source>
        <dbReference type="ARBA" id="ARBA00023136"/>
    </source>
</evidence>
<evidence type="ECO:0000256" key="5">
    <source>
        <dbReference type="ARBA" id="ARBA00022692"/>
    </source>
</evidence>
<dbReference type="PANTHER" id="PTHR30472">
    <property type="entry name" value="FERRIC ENTEROBACTIN TRANSPORT SYSTEM PERMEASE PROTEIN"/>
    <property type="match status" value="1"/>
</dbReference>
<name>A0A6G4X2F2_9ACTN</name>
<keyword evidence="4" id="KW-1003">Cell membrane</keyword>
<keyword evidence="3" id="KW-0813">Transport</keyword>
<feature type="transmembrane region" description="Helical" evidence="8">
    <location>
        <begin position="238"/>
        <end position="267"/>
    </location>
</feature>
<keyword evidence="6 8" id="KW-1133">Transmembrane helix</keyword>
<reference evidence="9 10" key="1">
    <citation type="submission" date="2020-02" db="EMBL/GenBank/DDBJ databases">
        <title>Whole-genome analyses of novel actinobacteria.</title>
        <authorList>
            <person name="Sahin N."/>
            <person name="Tatar D."/>
        </authorList>
    </citation>
    <scope>NUCLEOTIDE SEQUENCE [LARGE SCALE GENOMIC DNA]</scope>
    <source>
        <strain evidence="9 10">SB3404</strain>
    </source>
</reference>
<feature type="transmembrane region" description="Helical" evidence="8">
    <location>
        <begin position="97"/>
        <end position="116"/>
    </location>
</feature>
<evidence type="ECO:0000256" key="4">
    <source>
        <dbReference type="ARBA" id="ARBA00022475"/>
    </source>
</evidence>
<keyword evidence="10" id="KW-1185">Reference proteome</keyword>
<feature type="transmembrane region" description="Helical" evidence="8">
    <location>
        <begin position="279"/>
        <end position="299"/>
    </location>
</feature>
<feature type="transmembrane region" description="Helical" evidence="8">
    <location>
        <begin position="67"/>
        <end position="85"/>
    </location>
</feature>
<keyword evidence="5 8" id="KW-0812">Transmembrane</keyword>
<dbReference type="InterPro" id="IPR000522">
    <property type="entry name" value="ABC_transptr_permease_BtuC"/>
</dbReference>
<dbReference type="SUPFAM" id="SSF81345">
    <property type="entry name" value="ABC transporter involved in vitamin B12 uptake, BtuC"/>
    <property type="match status" value="1"/>
</dbReference>
<dbReference type="RefSeq" id="WP_165300711.1">
    <property type="nucleotide sequence ID" value="NZ_JAAKZZ010000259.1"/>
</dbReference>
<dbReference type="GO" id="GO:0005886">
    <property type="term" value="C:plasma membrane"/>
    <property type="evidence" value="ECO:0007669"/>
    <property type="project" value="UniProtKB-SubCell"/>
</dbReference>
<dbReference type="GO" id="GO:0033214">
    <property type="term" value="P:siderophore-iron import into cell"/>
    <property type="evidence" value="ECO:0007669"/>
    <property type="project" value="TreeGrafter"/>
</dbReference>
<dbReference type="EMBL" id="JAAKZZ010000259">
    <property type="protein sequence ID" value="NGO71060.1"/>
    <property type="molecule type" value="Genomic_DNA"/>
</dbReference>
<evidence type="ECO:0000313" key="9">
    <source>
        <dbReference type="EMBL" id="NGO71060.1"/>
    </source>
</evidence>
<evidence type="ECO:0000313" key="10">
    <source>
        <dbReference type="Proteomes" id="UP000477722"/>
    </source>
</evidence>
<dbReference type="InterPro" id="IPR037294">
    <property type="entry name" value="ABC_BtuC-like"/>
</dbReference>
<comment type="subcellular location">
    <subcellularLocation>
        <location evidence="1">Cell membrane</location>
        <topology evidence="1">Multi-pass membrane protein</topology>
    </subcellularLocation>
</comment>
<feature type="transmembrane region" description="Helical" evidence="8">
    <location>
        <begin position="197"/>
        <end position="218"/>
    </location>
</feature>
<feature type="transmembrane region" description="Helical" evidence="8">
    <location>
        <begin position="12"/>
        <end position="32"/>
    </location>
</feature>
<evidence type="ECO:0000256" key="2">
    <source>
        <dbReference type="ARBA" id="ARBA00007935"/>
    </source>
</evidence>
<feature type="transmembrane region" description="Helical" evidence="8">
    <location>
        <begin position="148"/>
        <end position="166"/>
    </location>
</feature>
<evidence type="ECO:0000256" key="6">
    <source>
        <dbReference type="ARBA" id="ARBA00022989"/>
    </source>
</evidence>
<evidence type="ECO:0000256" key="3">
    <source>
        <dbReference type="ARBA" id="ARBA00022448"/>
    </source>
</evidence>